<name>A0AAD9DVG2_9TELE</name>
<comment type="caution">
    <text evidence="1">The sequence shown here is derived from an EMBL/GenBank/DDBJ whole genome shotgun (WGS) entry which is preliminary data.</text>
</comment>
<accession>A0AAD9DVG2</accession>
<reference evidence="1" key="1">
    <citation type="submission" date="2023-03" db="EMBL/GenBank/DDBJ databases">
        <title>Electrophorus voltai genome.</title>
        <authorList>
            <person name="Bian C."/>
        </authorList>
    </citation>
    <scope>NUCLEOTIDE SEQUENCE</scope>
    <source>
        <strain evidence="1">CB-2022</strain>
        <tissue evidence="1">Muscle</tissue>
    </source>
</reference>
<protein>
    <submittedName>
        <fullName evidence="1">Uncharacterized protein</fullName>
    </submittedName>
</protein>
<dbReference type="Proteomes" id="UP001239994">
    <property type="component" value="Unassembled WGS sequence"/>
</dbReference>
<organism evidence="1 2">
    <name type="scientific">Electrophorus voltai</name>
    <dbReference type="NCBI Taxonomy" id="2609070"/>
    <lineage>
        <taxon>Eukaryota</taxon>
        <taxon>Metazoa</taxon>
        <taxon>Chordata</taxon>
        <taxon>Craniata</taxon>
        <taxon>Vertebrata</taxon>
        <taxon>Euteleostomi</taxon>
        <taxon>Actinopterygii</taxon>
        <taxon>Neopterygii</taxon>
        <taxon>Teleostei</taxon>
        <taxon>Ostariophysi</taxon>
        <taxon>Gymnotiformes</taxon>
        <taxon>Gymnotoidei</taxon>
        <taxon>Gymnotidae</taxon>
        <taxon>Electrophorus</taxon>
    </lineage>
</organism>
<keyword evidence="2" id="KW-1185">Reference proteome</keyword>
<proteinExistence type="predicted"/>
<dbReference type="AlphaFoldDB" id="A0AAD9DVG2"/>
<evidence type="ECO:0000313" key="2">
    <source>
        <dbReference type="Proteomes" id="UP001239994"/>
    </source>
</evidence>
<gene>
    <name evidence="1" type="ORF">P4O66_010608</name>
</gene>
<dbReference type="EMBL" id="JAROKS010000016">
    <property type="protein sequence ID" value="KAK1795436.1"/>
    <property type="molecule type" value="Genomic_DNA"/>
</dbReference>
<evidence type="ECO:0000313" key="1">
    <source>
        <dbReference type="EMBL" id="KAK1795436.1"/>
    </source>
</evidence>
<sequence length="98" mass="10882">MTCVNGNEQDGTSERDIWDCNLLCFIESWLRPAVPSQTIQPDDFFLVYHTDRTTKSGKPRGGEECVMVNSICFYSCMLLHTQPGAAHPQVSSLQPSSG</sequence>